<dbReference type="SUPFAM" id="SSF50729">
    <property type="entry name" value="PH domain-like"/>
    <property type="match status" value="3"/>
</dbReference>
<name>A0AAV8WQV8_9CUCU</name>
<comment type="caution">
    <text evidence="3">The sequence shown here is derived from an EMBL/GenBank/DDBJ whole genome shotgun (WGS) entry which is preliminary data.</text>
</comment>
<protein>
    <recommendedName>
        <fullName evidence="2">RanBD1 domain-containing protein</fullName>
    </recommendedName>
</protein>
<dbReference type="GO" id="GO:0005737">
    <property type="term" value="C:cytoplasm"/>
    <property type="evidence" value="ECO:0007669"/>
    <property type="project" value="TreeGrafter"/>
</dbReference>
<feature type="region of interest" description="Disordered" evidence="1">
    <location>
        <begin position="1"/>
        <end position="44"/>
    </location>
</feature>
<feature type="region of interest" description="Disordered" evidence="1">
    <location>
        <begin position="82"/>
        <end position="104"/>
    </location>
</feature>
<feature type="domain" description="RanBD1" evidence="2">
    <location>
        <begin position="113"/>
        <end position="239"/>
    </location>
</feature>
<dbReference type="PANTHER" id="PTHR23138:SF87">
    <property type="entry name" value="E3 SUMO-PROTEIN LIGASE RANBP2"/>
    <property type="match status" value="1"/>
</dbReference>
<feature type="compositionally biased region" description="Polar residues" evidence="1">
    <location>
        <begin position="1"/>
        <end position="13"/>
    </location>
</feature>
<dbReference type="Gene3D" id="2.30.29.30">
    <property type="entry name" value="Pleckstrin-homology domain (PH domain)/Phosphotyrosine-binding domain (PTB)"/>
    <property type="match status" value="3"/>
</dbReference>
<proteinExistence type="predicted"/>
<organism evidence="3 4">
    <name type="scientific">Rhamnusium bicolor</name>
    <dbReference type="NCBI Taxonomy" id="1586634"/>
    <lineage>
        <taxon>Eukaryota</taxon>
        <taxon>Metazoa</taxon>
        <taxon>Ecdysozoa</taxon>
        <taxon>Arthropoda</taxon>
        <taxon>Hexapoda</taxon>
        <taxon>Insecta</taxon>
        <taxon>Pterygota</taxon>
        <taxon>Neoptera</taxon>
        <taxon>Endopterygota</taxon>
        <taxon>Coleoptera</taxon>
        <taxon>Polyphaga</taxon>
        <taxon>Cucujiformia</taxon>
        <taxon>Chrysomeloidea</taxon>
        <taxon>Cerambycidae</taxon>
        <taxon>Lepturinae</taxon>
        <taxon>Rhagiini</taxon>
        <taxon>Rhamnusium</taxon>
    </lineage>
</organism>
<feature type="compositionally biased region" description="Acidic residues" evidence="1">
    <location>
        <begin position="770"/>
        <end position="782"/>
    </location>
</feature>
<dbReference type="Pfam" id="PF00638">
    <property type="entry name" value="Ran_BP1"/>
    <property type="match status" value="2"/>
</dbReference>
<accession>A0AAV8WQV8</accession>
<reference evidence="3" key="1">
    <citation type="journal article" date="2023" name="Insect Mol. Biol.">
        <title>Genome sequencing provides insights into the evolution of gene families encoding plant cell wall-degrading enzymes in longhorned beetles.</title>
        <authorList>
            <person name="Shin N.R."/>
            <person name="Okamura Y."/>
            <person name="Kirsch R."/>
            <person name="Pauchet Y."/>
        </authorList>
    </citation>
    <scope>NUCLEOTIDE SEQUENCE</scope>
    <source>
        <strain evidence="3">RBIC_L_NR</strain>
    </source>
</reference>
<dbReference type="PANTHER" id="PTHR23138">
    <property type="entry name" value="RAN BINDING PROTEIN"/>
    <property type="match status" value="1"/>
</dbReference>
<sequence length="1094" mass="119081">MPQGSATTTNANNSFSFGTPTTTSTATTQFSFGPKSSPNIKPASIFKAPGTTTFSFKPATTTTPIKEESKFVFGSPQKHDFEFKPRSPRRISAGQGDEESDGSYVEEEEDNIYFKPVIPLPDKVDVKTGEEEEDVLYCHRAKLFRFVGGEWKERGLGDIKVLKRKDNGKLRVVMRREQVLKICLNHLLTSEVEYLEKDEKSWLFHAADFSEGEIAHEQFCVRFKNSEVAQEFKKAVTDAVNGAAGDNAGKKGDLSKEETDDDIEIVFETQVTPEEEKEALKLGLPPKFFSYRQLPDCTCDQCKKDDEYLKELFTDDKKTSGLPGTPNQRLSGNTVYETPASNIMTPSTGDSVFATPKEQISFSFTPTQQAVKSSSLRELLLKPSKLETSSVPTKDLSTLEAKTTPSIVNKTEGDSAIKSFSFTNAPNIFGKTAPGSTATSTGSIFSTTTGGLFGSSNTGTNMFGTTNSPNTMFGAKSSIFGTAVFGGTPATATPIFGGTDTTTTPVFGSTTPNSNTSIFSAKTTSSDTTPIFDSSTSSNSSIFDLTPASSTTNTSVFGSTTSTSIFGAANAITTANNPGFESTTSTTTKTSIFGGAPTTSLFGKTAAGNIFGQSANTGSYFGSKPEGASVFGAITTSSSSPFSSPVVTSSTFGGPQSCSIFDNKTVSTFGSNTNIFGNKPGTTSEANLNFGSLVPSTDKTTSNLKEDDEVVLKCKSDLSFASLAANTSADATPAFSKPGENSFAFLGAGAPVFGSKKENKKKANRSKTESDDEGETQGEEDYDPHYEPIVPLPDAIIVSTGEENENVLFNERAKLYRYDTTAKEWKERGVGQIKVLHHPQNNTYRLLLRREQVHKIVLNQLIVSTLDLQPMLTSDKAWMWAGYNYTDEENNLEKLAVRFKNVELAKQFYDIIQDVLRKVTDIQNNRSLPSMVQNYGIEDISSDDPNILDVNNEDEEDDDEDDDDDRSVMFMKRCTLSELLPNGTGQQVAMGDLQVYYDPELYAARISVNDDSGNILSNTLIGMNTLMDIEKAECTWKAVEWATTDLKWRTLKATFSSEVAAQEFHSNYLEGLNYAQEVGIIDELPHEHDTETED</sequence>
<feature type="region of interest" description="Disordered" evidence="1">
    <location>
        <begin position="938"/>
        <end position="965"/>
    </location>
</feature>
<keyword evidence="4" id="KW-1185">Reference proteome</keyword>
<evidence type="ECO:0000313" key="4">
    <source>
        <dbReference type="Proteomes" id="UP001162156"/>
    </source>
</evidence>
<dbReference type="SMART" id="SM00160">
    <property type="entry name" value="RanBD"/>
    <property type="match status" value="2"/>
</dbReference>
<dbReference type="PROSITE" id="PS50196">
    <property type="entry name" value="RANBD1"/>
    <property type="match status" value="2"/>
</dbReference>
<evidence type="ECO:0000313" key="3">
    <source>
        <dbReference type="EMBL" id="KAJ8928997.1"/>
    </source>
</evidence>
<evidence type="ECO:0000259" key="2">
    <source>
        <dbReference type="PROSITE" id="PS50196"/>
    </source>
</evidence>
<feature type="compositionally biased region" description="Low complexity" evidence="1">
    <location>
        <begin position="14"/>
        <end position="32"/>
    </location>
</feature>
<dbReference type="FunFam" id="2.30.29.30:FF:000018">
    <property type="entry name" value="E3 SUMO-protein ligase RanBP2"/>
    <property type="match status" value="2"/>
</dbReference>
<dbReference type="GO" id="GO:0005643">
    <property type="term" value="C:nuclear pore"/>
    <property type="evidence" value="ECO:0007669"/>
    <property type="project" value="TreeGrafter"/>
</dbReference>
<dbReference type="InterPro" id="IPR045255">
    <property type="entry name" value="RanBP1-like"/>
</dbReference>
<feature type="domain" description="RanBD1" evidence="2">
    <location>
        <begin position="785"/>
        <end position="921"/>
    </location>
</feature>
<feature type="region of interest" description="Disordered" evidence="1">
    <location>
        <begin position="756"/>
        <end position="786"/>
    </location>
</feature>
<dbReference type="AlphaFoldDB" id="A0AAV8WQV8"/>
<dbReference type="InterPro" id="IPR011993">
    <property type="entry name" value="PH-like_dom_sf"/>
</dbReference>
<dbReference type="InterPro" id="IPR000156">
    <property type="entry name" value="Ran_bind_dom"/>
</dbReference>
<gene>
    <name evidence="3" type="ORF">NQ314_018356</name>
</gene>
<dbReference type="Proteomes" id="UP001162156">
    <property type="component" value="Unassembled WGS sequence"/>
</dbReference>
<evidence type="ECO:0000256" key="1">
    <source>
        <dbReference type="SAM" id="MobiDB-lite"/>
    </source>
</evidence>
<dbReference type="EMBL" id="JANEYF010005154">
    <property type="protein sequence ID" value="KAJ8928997.1"/>
    <property type="molecule type" value="Genomic_DNA"/>
</dbReference>
<feature type="compositionally biased region" description="Acidic residues" evidence="1">
    <location>
        <begin position="951"/>
        <end position="965"/>
    </location>
</feature>
<dbReference type="GO" id="GO:0005096">
    <property type="term" value="F:GTPase activator activity"/>
    <property type="evidence" value="ECO:0007669"/>
    <property type="project" value="TreeGrafter"/>
</dbReference>